<accession>A0A3E2W2V6</accession>
<sequence>MIEKDYDLNDIVEMKKEHPCHKSKNWRIIRMGADIRIKCMGCGTSVLFPRVQFEKKLKKIVEKAPRESQDN</sequence>
<dbReference type="PANTHER" id="PTHR38455">
    <property type="entry name" value="HYPOTHETICAL CYTOSOLIC PROTEIN"/>
    <property type="match status" value="1"/>
</dbReference>
<evidence type="ECO:0000313" key="2">
    <source>
        <dbReference type="Proteomes" id="UP000260025"/>
    </source>
</evidence>
<protein>
    <submittedName>
        <fullName evidence="1">DUF951 domain-containing protein</fullName>
    </submittedName>
</protein>
<evidence type="ECO:0000313" key="1">
    <source>
        <dbReference type="EMBL" id="RGC18521.1"/>
    </source>
</evidence>
<organism evidence="1 2">
    <name type="scientific">Clostridium innocuum</name>
    <dbReference type="NCBI Taxonomy" id="1522"/>
    <lineage>
        <taxon>Bacteria</taxon>
        <taxon>Bacillati</taxon>
        <taxon>Bacillota</taxon>
        <taxon>Clostridia</taxon>
        <taxon>Eubacteriales</taxon>
        <taxon>Clostridiaceae</taxon>
        <taxon>Clostridium</taxon>
    </lineage>
</organism>
<dbReference type="AlphaFoldDB" id="A0A3E2W2V6"/>
<dbReference type="InterPro" id="IPR009296">
    <property type="entry name" value="DUF951"/>
</dbReference>
<dbReference type="Proteomes" id="UP000260025">
    <property type="component" value="Unassembled WGS sequence"/>
</dbReference>
<dbReference type="PANTHER" id="PTHR38455:SF1">
    <property type="entry name" value="DUF951 DOMAIN-CONTAINING PROTEIN"/>
    <property type="match status" value="1"/>
</dbReference>
<dbReference type="OrthoDB" id="9802710at2"/>
<gene>
    <name evidence="1" type="ORF">DXA38_02145</name>
</gene>
<name>A0A3E2W2V6_CLOIN</name>
<reference evidence="1 2" key="1">
    <citation type="submission" date="2018-08" db="EMBL/GenBank/DDBJ databases">
        <title>A genome reference for cultivated species of the human gut microbiota.</title>
        <authorList>
            <person name="Zou Y."/>
            <person name="Xue W."/>
            <person name="Luo G."/>
        </authorList>
    </citation>
    <scope>NUCLEOTIDE SEQUENCE [LARGE SCALE GENOMIC DNA]</scope>
    <source>
        <strain evidence="1 2">OF01-2LB</strain>
    </source>
</reference>
<dbReference type="RefSeq" id="WP_117441769.1">
    <property type="nucleotide sequence ID" value="NZ_JAJFEN010000018.1"/>
</dbReference>
<dbReference type="PIRSF" id="PIRSF037263">
    <property type="entry name" value="DUF951_bac"/>
    <property type="match status" value="1"/>
</dbReference>
<dbReference type="Pfam" id="PF06107">
    <property type="entry name" value="DUF951"/>
    <property type="match status" value="1"/>
</dbReference>
<comment type="caution">
    <text evidence="1">The sequence shown here is derived from an EMBL/GenBank/DDBJ whole genome shotgun (WGS) entry which is preliminary data.</text>
</comment>
<dbReference type="EMBL" id="QVEV01000002">
    <property type="protein sequence ID" value="RGC18521.1"/>
    <property type="molecule type" value="Genomic_DNA"/>
</dbReference>
<proteinExistence type="predicted"/>